<evidence type="ECO:0000256" key="1">
    <source>
        <dbReference type="ARBA" id="ARBA00008645"/>
    </source>
</evidence>
<organism evidence="3 4">
    <name type="scientific">Rubellimicrobium aerolatum</name>
    <dbReference type="NCBI Taxonomy" id="490979"/>
    <lineage>
        <taxon>Bacteria</taxon>
        <taxon>Pseudomonadati</taxon>
        <taxon>Pseudomonadota</taxon>
        <taxon>Alphaproteobacteria</taxon>
        <taxon>Rhodobacterales</taxon>
        <taxon>Roseobacteraceae</taxon>
        <taxon>Rubellimicrobium</taxon>
    </lineage>
</organism>
<dbReference type="InterPro" id="IPR029058">
    <property type="entry name" value="AB_hydrolase_fold"/>
</dbReference>
<dbReference type="Proteomes" id="UP001596056">
    <property type="component" value="Unassembled WGS sequence"/>
</dbReference>
<dbReference type="PRINTS" id="PR00111">
    <property type="entry name" value="ABHYDROLASE"/>
</dbReference>
<dbReference type="Pfam" id="PF00561">
    <property type="entry name" value="Abhydrolase_1"/>
    <property type="match status" value="1"/>
</dbReference>
<name>A0ABW0S8B0_9RHOB</name>
<accession>A0ABW0S8B0</accession>
<comment type="similarity">
    <text evidence="1">Belongs to the AB hydrolase superfamily.</text>
</comment>
<dbReference type="InterPro" id="IPR000073">
    <property type="entry name" value="AB_hydrolase_1"/>
</dbReference>
<evidence type="ECO:0000313" key="3">
    <source>
        <dbReference type="EMBL" id="MFC5565137.1"/>
    </source>
</evidence>
<dbReference type="PANTHER" id="PTHR43039">
    <property type="entry name" value="ESTERASE-RELATED"/>
    <property type="match status" value="1"/>
</dbReference>
<comment type="caution">
    <text evidence="3">The sequence shown here is derived from an EMBL/GenBank/DDBJ whole genome shotgun (WGS) entry which is preliminary data.</text>
</comment>
<proteinExistence type="inferred from homology"/>
<evidence type="ECO:0000313" key="4">
    <source>
        <dbReference type="Proteomes" id="UP001596056"/>
    </source>
</evidence>
<keyword evidence="4" id="KW-1185">Reference proteome</keyword>
<dbReference type="EMBL" id="JBHSNA010000001">
    <property type="protein sequence ID" value="MFC5565137.1"/>
    <property type="molecule type" value="Genomic_DNA"/>
</dbReference>
<dbReference type="RefSeq" id="WP_209836825.1">
    <property type="nucleotide sequence ID" value="NZ_JAGGJP010000001.1"/>
</dbReference>
<keyword evidence="3" id="KW-0378">Hydrolase</keyword>
<gene>
    <name evidence="3" type="ORF">ACFPOC_01715</name>
</gene>
<sequence length="264" mass="29210">MDLLRRNNVKVLGRGTRPLVFAHGFGCDLNAWRDVIPSFEDDHRVVLFDHVGSGGSDLSAYVSGKYASYDGYVDDVLEVLDALDLTEVAFVGHSAAANMGLLAAIRQPERFSSLVLVAPSPCFIDDGDYRGGFTREDIEGLLEVLDSNFLGWSRAMAPTIMGNDDRPELGDTLSASFCRTDPDIAREFARVVFLSDHRADVPRCRTRSLVLQTQQDMIAPVEVGHFMHRHLPDSELVLMTATGHCPHMSAPSETSEAIRRFLDR</sequence>
<reference evidence="4" key="1">
    <citation type="journal article" date="2019" name="Int. J. Syst. Evol. Microbiol.">
        <title>The Global Catalogue of Microorganisms (GCM) 10K type strain sequencing project: providing services to taxonomists for standard genome sequencing and annotation.</title>
        <authorList>
            <consortium name="The Broad Institute Genomics Platform"/>
            <consortium name="The Broad Institute Genome Sequencing Center for Infectious Disease"/>
            <person name="Wu L."/>
            <person name="Ma J."/>
        </authorList>
    </citation>
    <scope>NUCLEOTIDE SEQUENCE [LARGE SCALE GENOMIC DNA]</scope>
    <source>
        <strain evidence="4">KACC 11588</strain>
    </source>
</reference>
<dbReference type="GO" id="GO:0016787">
    <property type="term" value="F:hydrolase activity"/>
    <property type="evidence" value="ECO:0007669"/>
    <property type="project" value="UniProtKB-KW"/>
</dbReference>
<dbReference type="Gene3D" id="3.40.50.1820">
    <property type="entry name" value="alpha/beta hydrolase"/>
    <property type="match status" value="1"/>
</dbReference>
<feature type="domain" description="AB hydrolase-1" evidence="2">
    <location>
        <begin position="18"/>
        <end position="250"/>
    </location>
</feature>
<protein>
    <submittedName>
        <fullName evidence="3">Alpha/beta fold hydrolase</fullName>
    </submittedName>
</protein>
<evidence type="ECO:0000259" key="2">
    <source>
        <dbReference type="Pfam" id="PF00561"/>
    </source>
</evidence>
<dbReference type="SUPFAM" id="SSF53474">
    <property type="entry name" value="alpha/beta-Hydrolases"/>
    <property type="match status" value="1"/>
</dbReference>